<protein>
    <submittedName>
        <fullName evidence="2">Heat shock protein HslJ</fullName>
    </submittedName>
</protein>
<accession>A0A4R1XIL7</accession>
<gene>
    <name evidence="2" type="ORF">EC844_11911</name>
</gene>
<dbReference type="AlphaFoldDB" id="A0A4R1XIL7"/>
<evidence type="ECO:0000313" key="2">
    <source>
        <dbReference type="EMBL" id="TCM63797.1"/>
    </source>
</evidence>
<feature type="domain" description="DUF306" evidence="1">
    <location>
        <begin position="34"/>
        <end position="143"/>
    </location>
</feature>
<dbReference type="PANTHER" id="PTHR35535">
    <property type="entry name" value="HEAT SHOCK PROTEIN HSLJ"/>
    <property type="match status" value="1"/>
</dbReference>
<dbReference type="InterPro" id="IPR038670">
    <property type="entry name" value="HslJ-like_sf"/>
</dbReference>
<evidence type="ECO:0000259" key="1">
    <source>
        <dbReference type="Pfam" id="PF03724"/>
    </source>
</evidence>
<dbReference type="OrthoDB" id="5348860at2"/>
<sequence length="145" mass="15364">MLKKIIAASVVASTLAVVGCAGNPHTSKAAQDLAALQDKDWILTQIGDVAYKVDATAGNSPSLKFSNLALSGSDGCNRIMGGYAVQGTSLKLSELATTKMMCLNATDLPQRFTEALGRVEGYKVTDTQLQLLDSNKKPIVQFKTK</sequence>
<dbReference type="Proteomes" id="UP000294963">
    <property type="component" value="Unassembled WGS sequence"/>
</dbReference>
<dbReference type="Pfam" id="PF03724">
    <property type="entry name" value="META"/>
    <property type="match status" value="1"/>
</dbReference>
<name>A0A4R1XIL7_ACICA</name>
<comment type="caution">
    <text evidence="2">The sequence shown here is derived from an EMBL/GenBank/DDBJ whole genome shotgun (WGS) entry which is preliminary data.</text>
</comment>
<dbReference type="InterPro" id="IPR005184">
    <property type="entry name" value="DUF306_Meta_HslJ"/>
</dbReference>
<organism evidence="2 3">
    <name type="scientific">Acinetobacter calcoaceticus</name>
    <dbReference type="NCBI Taxonomy" id="471"/>
    <lineage>
        <taxon>Bacteria</taxon>
        <taxon>Pseudomonadati</taxon>
        <taxon>Pseudomonadota</taxon>
        <taxon>Gammaproteobacteria</taxon>
        <taxon>Moraxellales</taxon>
        <taxon>Moraxellaceae</taxon>
        <taxon>Acinetobacter</taxon>
        <taxon>Acinetobacter calcoaceticus/baumannii complex</taxon>
    </lineage>
</organism>
<keyword evidence="2" id="KW-0346">Stress response</keyword>
<dbReference type="Gene3D" id="2.40.128.270">
    <property type="match status" value="1"/>
</dbReference>
<reference evidence="2 3" key="1">
    <citation type="submission" date="2019-03" db="EMBL/GenBank/DDBJ databases">
        <title>Genomic analyses of the natural microbiome of Caenorhabditis elegans.</title>
        <authorList>
            <person name="Samuel B."/>
        </authorList>
    </citation>
    <scope>NUCLEOTIDE SEQUENCE [LARGE SCALE GENOMIC DNA]</scope>
    <source>
        <strain evidence="2 3">JUb89</strain>
    </source>
</reference>
<evidence type="ECO:0000313" key="3">
    <source>
        <dbReference type="Proteomes" id="UP000294963"/>
    </source>
</evidence>
<dbReference type="EMBL" id="SLVJ01000019">
    <property type="protein sequence ID" value="TCM63797.1"/>
    <property type="molecule type" value="Genomic_DNA"/>
</dbReference>
<dbReference type="PROSITE" id="PS51257">
    <property type="entry name" value="PROKAR_LIPOPROTEIN"/>
    <property type="match status" value="1"/>
</dbReference>
<dbReference type="InterPro" id="IPR053147">
    <property type="entry name" value="Hsp_HslJ-like"/>
</dbReference>
<dbReference type="PANTHER" id="PTHR35535:SF1">
    <property type="entry name" value="HEAT SHOCK PROTEIN HSLJ"/>
    <property type="match status" value="1"/>
</dbReference>
<proteinExistence type="predicted"/>
<keyword evidence="3" id="KW-1185">Reference proteome</keyword>